<feature type="region of interest" description="Disordered" evidence="1">
    <location>
        <begin position="171"/>
        <end position="198"/>
    </location>
</feature>
<dbReference type="Proteomes" id="UP000807469">
    <property type="component" value="Unassembled WGS sequence"/>
</dbReference>
<evidence type="ECO:0000313" key="3">
    <source>
        <dbReference type="EMBL" id="KAF9479296.1"/>
    </source>
</evidence>
<feature type="region of interest" description="Disordered" evidence="1">
    <location>
        <begin position="70"/>
        <end position="90"/>
    </location>
</feature>
<accession>A0A9P5Z4H1</accession>
<gene>
    <name evidence="3" type="ORF">BDN70DRAFT_984298</name>
</gene>
<evidence type="ECO:0000256" key="2">
    <source>
        <dbReference type="SAM" id="Phobius"/>
    </source>
</evidence>
<organism evidence="3 4">
    <name type="scientific">Pholiota conissans</name>
    <dbReference type="NCBI Taxonomy" id="109636"/>
    <lineage>
        <taxon>Eukaryota</taxon>
        <taxon>Fungi</taxon>
        <taxon>Dikarya</taxon>
        <taxon>Basidiomycota</taxon>
        <taxon>Agaricomycotina</taxon>
        <taxon>Agaricomycetes</taxon>
        <taxon>Agaricomycetidae</taxon>
        <taxon>Agaricales</taxon>
        <taxon>Agaricineae</taxon>
        <taxon>Strophariaceae</taxon>
        <taxon>Pholiota</taxon>
    </lineage>
</organism>
<keyword evidence="2" id="KW-0472">Membrane</keyword>
<sequence length="263" mass="28153">MSVTIDEKIKQTFPMNNTVFCDLPLLSSGPHNVRIDYDEDTSLSNFCKPSVVFGIGICEASQPGNCGNVSSSNPNGVSTQSSSTAAIPGASFPPPSPLGSAVSAATSEGNNLGNRVGAIVGGVIGGLVLVLLAAFAFLLLRRRRYLKKRAFIGGGDNIIRPLDDDATLPPPKYEDIGNQPRPLSSSMSTKSMIRPTLPQRSSMEKSIMSWNELRIDTGPQQTAQVGDDFGHSPLDSPRHEFRFSLSEVKRSGFFSDPLNAHTD</sequence>
<comment type="caution">
    <text evidence="3">The sequence shown here is derived from an EMBL/GenBank/DDBJ whole genome shotgun (WGS) entry which is preliminary data.</text>
</comment>
<proteinExistence type="predicted"/>
<dbReference type="AlphaFoldDB" id="A0A9P5Z4H1"/>
<name>A0A9P5Z4H1_9AGAR</name>
<keyword evidence="2" id="KW-0812">Transmembrane</keyword>
<feature type="compositionally biased region" description="Polar residues" evidence="1">
    <location>
        <begin position="181"/>
        <end position="191"/>
    </location>
</feature>
<reference evidence="3" key="1">
    <citation type="submission" date="2020-11" db="EMBL/GenBank/DDBJ databases">
        <authorList>
            <consortium name="DOE Joint Genome Institute"/>
            <person name="Ahrendt S."/>
            <person name="Riley R."/>
            <person name="Andreopoulos W."/>
            <person name="Labutti K."/>
            <person name="Pangilinan J."/>
            <person name="Ruiz-Duenas F.J."/>
            <person name="Barrasa J.M."/>
            <person name="Sanchez-Garcia M."/>
            <person name="Camarero S."/>
            <person name="Miyauchi S."/>
            <person name="Serrano A."/>
            <person name="Linde D."/>
            <person name="Babiker R."/>
            <person name="Drula E."/>
            <person name="Ayuso-Fernandez I."/>
            <person name="Pacheco R."/>
            <person name="Padilla G."/>
            <person name="Ferreira P."/>
            <person name="Barriuso J."/>
            <person name="Kellner H."/>
            <person name="Castanera R."/>
            <person name="Alfaro M."/>
            <person name="Ramirez L."/>
            <person name="Pisabarro A.G."/>
            <person name="Kuo A."/>
            <person name="Tritt A."/>
            <person name="Lipzen A."/>
            <person name="He G."/>
            <person name="Yan M."/>
            <person name="Ng V."/>
            <person name="Cullen D."/>
            <person name="Martin F."/>
            <person name="Rosso M.-N."/>
            <person name="Henrissat B."/>
            <person name="Hibbett D."/>
            <person name="Martinez A.T."/>
            <person name="Grigoriev I.V."/>
        </authorList>
    </citation>
    <scope>NUCLEOTIDE SEQUENCE</scope>
    <source>
        <strain evidence="3">CIRM-BRFM 674</strain>
    </source>
</reference>
<evidence type="ECO:0000256" key="1">
    <source>
        <dbReference type="SAM" id="MobiDB-lite"/>
    </source>
</evidence>
<dbReference type="EMBL" id="MU155216">
    <property type="protein sequence ID" value="KAF9479296.1"/>
    <property type="molecule type" value="Genomic_DNA"/>
</dbReference>
<keyword evidence="2" id="KW-1133">Transmembrane helix</keyword>
<evidence type="ECO:0000313" key="4">
    <source>
        <dbReference type="Proteomes" id="UP000807469"/>
    </source>
</evidence>
<protein>
    <submittedName>
        <fullName evidence="3">Uncharacterized protein</fullName>
    </submittedName>
</protein>
<keyword evidence="4" id="KW-1185">Reference proteome</keyword>
<feature type="transmembrane region" description="Helical" evidence="2">
    <location>
        <begin position="116"/>
        <end position="140"/>
    </location>
</feature>